<evidence type="ECO:0000259" key="10">
    <source>
        <dbReference type="Pfam" id="PF07687"/>
    </source>
</evidence>
<keyword evidence="5" id="KW-0028">Amino-acid biosynthesis</keyword>
<dbReference type="InterPro" id="IPR002933">
    <property type="entry name" value="Peptidase_M20"/>
</dbReference>
<organism evidence="11 12">
    <name type="scientific">Hyphomicrobium album</name>
    <dbReference type="NCBI Taxonomy" id="2665159"/>
    <lineage>
        <taxon>Bacteria</taxon>
        <taxon>Pseudomonadati</taxon>
        <taxon>Pseudomonadota</taxon>
        <taxon>Alphaproteobacteria</taxon>
        <taxon>Hyphomicrobiales</taxon>
        <taxon>Hyphomicrobiaceae</taxon>
        <taxon>Hyphomicrobium</taxon>
    </lineage>
</organism>
<dbReference type="InterPro" id="IPR011650">
    <property type="entry name" value="Peptidase_M20_dimer"/>
</dbReference>
<dbReference type="GO" id="GO:0008777">
    <property type="term" value="F:acetylornithine deacetylase activity"/>
    <property type="evidence" value="ECO:0007669"/>
    <property type="project" value="UniProtKB-EC"/>
</dbReference>
<comment type="similarity">
    <text evidence="2">Belongs to the peptidase M20A family. ArgE subfamily.</text>
</comment>
<accession>A0A6I3KHL1</accession>
<dbReference type="PROSITE" id="PS00758">
    <property type="entry name" value="ARGE_DAPE_CPG2_1"/>
    <property type="match status" value="1"/>
</dbReference>
<dbReference type="EMBL" id="WMBQ01000002">
    <property type="protein sequence ID" value="MTD95165.1"/>
    <property type="molecule type" value="Genomic_DNA"/>
</dbReference>
<keyword evidence="12" id="KW-1185">Reference proteome</keyword>
<dbReference type="SUPFAM" id="SSF55031">
    <property type="entry name" value="Bacterial exopeptidase dimerisation domain"/>
    <property type="match status" value="1"/>
</dbReference>
<dbReference type="Pfam" id="PF07687">
    <property type="entry name" value="M20_dimer"/>
    <property type="match status" value="1"/>
</dbReference>
<keyword evidence="7 11" id="KW-0378">Hydrolase</keyword>
<keyword evidence="9" id="KW-0170">Cobalt</keyword>
<evidence type="ECO:0000256" key="2">
    <source>
        <dbReference type="ARBA" id="ARBA00005691"/>
    </source>
</evidence>
<keyword evidence="3" id="KW-0963">Cytoplasm</keyword>
<dbReference type="CDD" id="cd03894">
    <property type="entry name" value="M20_ArgE"/>
    <property type="match status" value="1"/>
</dbReference>
<keyword evidence="4" id="KW-0055">Arginine biosynthesis</keyword>
<dbReference type="Gene3D" id="3.40.630.10">
    <property type="entry name" value="Zn peptidases"/>
    <property type="match status" value="1"/>
</dbReference>
<dbReference type="PANTHER" id="PTHR43808:SF31">
    <property type="entry name" value="N-ACETYL-L-CITRULLINE DEACETYLASE"/>
    <property type="match status" value="1"/>
</dbReference>
<evidence type="ECO:0000256" key="5">
    <source>
        <dbReference type="ARBA" id="ARBA00022605"/>
    </source>
</evidence>
<evidence type="ECO:0000256" key="3">
    <source>
        <dbReference type="ARBA" id="ARBA00022490"/>
    </source>
</evidence>
<evidence type="ECO:0000256" key="1">
    <source>
        <dbReference type="ARBA" id="ARBA00001947"/>
    </source>
</evidence>
<dbReference type="Proteomes" id="UP000440694">
    <property type="component" value="Unassembled WGS sequence"/>
</dbReference>
<evidence type="ECO:0000256" key="4">
    <source>
        <dbReference type="ARBA" id="ARBA00022571"/>
    </source>
</evidence>
<dbReference type="GO" id="GO:0006526">
    <property type="term" value="P:L-arginine biosynthetic process"/>
    <property type="evidence" value="ECO:0007669"/>
    <property type="project" value="UniProtKB-KW"/>
</dbReference>
<dbReference type="Pfam" id="PF01546">
    <property type="entry name" value="Peptidase_M20"/>
    <property type="match status" value="1"/>
</dbReference>
<evidence type="ECO:0000256" key="6">
    <source>
        <dbReference type="ARBA" id="ARBA00022723"/>
    </source>
</evidence>
<dbReference type="PANTHER" id="PTHR43808">
    <property type="entry name" value="ACETYLORNITHINE DEACETYLASE"/>
    <property type="match status" value="1"/>
</dbReference>
<dbReference type="InterPro" id="IPR036264">
    <property type="entry name" value="Bact_exopeptidase_dim_dom"/>
</dbReference>
<evidence type="ECO:0000256" key="8">
    <source>
        <dbReference type="ARBA" id="ARBA00022833"/>
    </source>
</evidence>
<feature type="domain" description="Peptidase M20 dimerisation" evidence="10">
    <location>
        <begin position="175"/>
        <end position="284"/>
    </location>
</feature>
<evidence type="ECO:0000256" key="9">
    <source>
        <dbReference type="ARBA" id="ARBA00023285"/>
    </source>
</evidence>
<dbReference type="AlphaFoldDB" id="A0A6I3KHL1"/>
<dbReference type="RefSeq" id="WP_154739731.1">
    <property type="nucleotide sequence ID" value="NZ_WMBQ01000002.1"/>
</dbReference>
<evidence type="ECO:0000313" key="12">
    <source>
        <dbReference type="Proteomes" id="UP000440694"/>
    </source>
</evidence>
<comment type="cofactor">
    <cofactor evidence="1">
        <name>Zn(2+)</name>
        <dbReference type="ChEBI" id="CHEBI:29105"/>
    </cofactor>
</comment>
<protein>
    <submittedName>
        <fullName evidence="11">Acetylornithine deacetylase</fullName>
        <ecNumber evidence="11">3.5.1.16</ecNumber>
    </submittedName>
</protein>
<dbReference type="NCBIfam" id="NF005710">
    <property type="entry name" value="PRK07522.1"/>
    <property type="match status" value="1"/>
</dbReference>
<evidence type="ECO:0000256" key="7">
    <source>
        <dbReference type="ARBA" id="ARBA00022801"/>
    </source>
</evidence>
<keyword evidence="8" id="KW-0862">Zinc</keyword>
<dbReference type="InterPro" id="IPR001261">
    <property type="entry name" value="ArgE/DapE_CS"/>
</dbReference>
<dbReference type="Gene3D" id="3.30.70.360">
    <property type="match status" value="1"/>
</dbReference>
<proteinExistence type="inferred from homology"/>
<name>A0A6I3KHL1_9HYPH</name>
<dbReference type="InterPro" id="IPR010169">
    <property type="entry name" value="AcOrn-deacetyl"/>
</dbReference>
<sequence length="391" mass="41683">MSGPSYSATELLARLVGFDTTSHKSNLPLIRFVEDYLLQHGVVSQIVPSADGRKAGLYATVGPAHAGGVALSGHTDVVPVDGQQWTTDPFIVAERNGKLYGRGTADMKGFLACVLAAVPDFLRRPLTVPIHLAFSYDEEIGCLGVRPMIAEFGTRLVKPRMVFVGEPTSMSVVDSHKGPVRWHVHIKGRAAHSSMAPLGVNSIAIAGKILRELADIEHELKLRPQDPRFDPPYATLQVTRIDGGTATNIVPVSCRLDFDVRAIPGVDIAAIDGRVRAFANNVCVQEMRKVAPEAGIDMVIANQVPPFAAGPQSEAVALALKLAGQNETHAVSYATEAGLFQVAGSPSVVIGPGDIAQAHTANEWIAKDQIDKCSAFLGRLGDWAEHGSAVR</sequence>
<dbReference type="GO" id="GO:0046872">
    <property type="term" value="F:metal ion binding"/>
    <property type="evidence" value="ECO:0007669"/>
    <property type="project" value="UniProtKB-KW"/>
</dbReference>
<comment type="caution">
    <text evidence="11">The sequence shown here is derived from an EMBL/GenBank/DDBJ whole genome shotgun (WGS) entry which is preliminary data.</text>
</comment>
<dbReference type="SUPFAM" id="SSF53187">
    <property type="entry name" value="Zn-dependent exopeptidases"/>
    <property type="match status" value="1"/>
</dbReference>
<keyword evidence="6" id="KW-0479">Metal-binding</keyword>
<dbReference type="EC" id="3.5.1.16" evidence="11"/>
<evidence type="ECO:0000313" key="11">
    <source>
        <dbReference type="EMBL" id="MTD95165.1"/>
    </source>
</evidence>
<gene>
    <name evidence="11" type="primary">argE</name>
    <name evidence="11" type="ORF">GIW81_12565</name>
</gene>
<dbReference type="InterPro" id="IPR050072">
    <property type="entry name" value="Peptidase_M20A"/>
</dbReference>
<dbReference type="NCBIfam" id="TIGR01892">
    <property type="entry name" value="AcOrn-deacetyl"/>
    <property type="match status" value="1"/>
</dbReference>
<dbReference type="PROSITE" id="PS00759">
    <property type="entry name" value="ARGE_DAPE_CPG2_2"/>
    <property type="match status" value="1"/>
</dbReference>
<reference evidence="11 12" key="1">
    <citation type="submission" date="2019-11" db="EMBL/GenBank/DDBJ databases">
        <title>Identification of a novel strain.</title>
        <authorList>
            <person name="Xu Q."/>
            <person name="Wang G."/>
        </authorList>
    </citation>
    <scope>NUCLEOTIDE SEQUENCE [LARGE SCALE GENOMIC DNA]</scope>
    <source>
        <strain evidence="12">xq</strain>
    </source>
</reference>